<feature type="domain" description="HpcH/HpaI aldolase/citrate lyase" evidence="4">
    <location>
        <begin position="24"/>
        <end position="245"/>
    </location>
</feature>
<proteinExistence type="inferred from homology"/>
<dbReference type="InterPro" id="IPR040442">
    <property type="entry name" value="Pyrv_kinase-like_dom_sf"/>
</dbReference>
<dbReference type="InterPro" id="IPR005000">
    <property type="entry name" value="Aldolase/citrate-lyase_domain"/>
</dbReference>
<comment type="similarity">
    <text evidence="1">Belongs to the HpcH/HpaI aldolase family.</text>
</comment>
<protein>
    <submittedName>
        <fullName evidence="5">Aldolase/citrate lyase family protein</fullName>
    </submittedName>
</protein>
<gene>
    <name evidence="5" type="ORF">WIX40_19970</name>
</gene>
<evidence type="ECO:0000313" key="6">
    <source>
        <dbReference type="Proteomes" id="UP001362311"/>
    </source>
</evidence>
<accession>A0ABD5K1H6</accession>
<dbReference type="RefSeq" id="WP_339441664.1">
    <property type="nucleotide sequence ID" value="NZ_JBBHKQ010000002.1"/>
</dbReference>
<evidence type="ECO:0000256" key="2">
    <source>
        <dbReference type="ARBA" id="ARBA00022723"/>
    </source>
</evidence>
<name>A0ABD5K1H6_9HYPH</name>
<evidence type="ECO:0000256" key="1">
    <source>
        <dbReference type="ARBA" id="ARBA00005568"/>
    </source>
</evidence>
<sequence length="257" mass="27389">MKQPSDKTQPSLRFRIRNGELLIGSFIKTPAPHIVEILGFAGLDFAVVDQEHAPISIAQMDILALAGRAAGLPLLSRRWGNSPDWIAPLLDLGLEGVMVPHVMDAAQAAAVCDAVRFSRGKRGLSPSPRAGNYGSYGIAEYRTHCDAHNVVMAQIEDQAALDRLDEIAQEPDVDVLFVGPADLSQSMGVGFPSTELDTAIEQVIDAGKKAGVAVGLFVGNAADVPRWHKLGVTVFVCGSDQALLRKSAAQMLATARE</sequence>
<dbReference type="Proteomes" id="UP001362311">
    <property type="component" value="Unassembled WGS sequence"/>
</dbReference>
<keyword evidence="2" id="KW-0479">Metal-binding</keyword>
<dbReference type="Gene3D" id="3.20.20.60">
    <property type="entry name" value="Phosphoenolpyruvate-binding domains"/>
    <property type="match status" value="1"/>
</dbReference>
<evidence type="ECO:0000313" key="5">
    <source>
        <dbReference type="EMBL" id="MEJ5902379.1"/>
    </source>
</evidence>
<dbReference type="SUPFAM" id="SSF51621">
    <property type="entry name" value="Phosphoenolpyruvate/pyruvate domain"/>
    <property type="match status" value="1"/>
</dbReference>
<evidence type="ECO:0000256" key="3">
    <source>
        <dbReference type="ARBA" id="ARBA00023239"/>
    </source>
</evidence>
<evidence type="ECO:0000259" key="4">
    <source>
        <dbReference type="Pfam" id="PF03328"/>
    </source>
</evidence>
<dbReference type="Pfam" id="PF03328">
    <property type="entry name" value="HpcH_HpaI"/>
    <property type="match status" value="1"/>
</dbReference>
<dbReference type="AlphaFoldDB" id="A0ABD5K1H6"/>
<keyword evidence="3 5" id="KW-0456">Lyase</keyword>
<comment type="caution">
    <text evidence="5">The sequence shown here is derived from an EMBL/GenBank/DDBJ whole genome shotgun (WGS) entry which is preliminary data.</text>
</comment>
<dbReference type="InterPro" id="IPR015813">
    <property type="entry name" value="Pyrv/PenolPyrv_kinase-like_dom"/>
</dbReference>
<reference evidence="5 6" key="1">
    <citation type="submission" date="2024-03" db="EMBL/GenBank/DDBJ databases">
        <title>Reference genomes for the five species model microbial community.</title>
        <authorList>
            <person name="Padfield D."/>
        </authorList>
    </citation>
    <scope>NUCLEOTIDE SEQUENCE [LARGE SCALE GENOMIC DNA]</scope>
    <source>
        <strain evidence="5 6">AB1</strain>
    </source>
</reference>
<dbReference type="PANTHER" id="PTHR30502">
    <property type="entry name" value="2-KETO-3-DEOXY-L-RHAMNONATE ALDOLASE"/>
    <property type="match status" value="1"/>
</dbReference>
<dbReference type="GO" id="GO:0046872">
    <property type="term" value="F:metal ion binding"/>
    <property type="evidence" value="ECO:0007669"/>
    <property type="project" value="UniProtKB-KW"/>
</dbReference>
<dbReference type="GO" id="GO:0016829">
    <property type="term" value="F:lyase activity"/>
    <property type="evidence" value="ECO:0007669"/>
    <property type="project" value="UniProtKB-KW"/>
</dbReference>
<dbReference type="InterPro" id="IPR050251">
    <property type="entry name" value="HpcH-HpaI_aldolase"/>
</dbReference>
<dbReference type="EMBL" id="JBBHKQ010000002">
    <property type="protein sequence ID" value="MEJ5902379.1"/>
    <property type="molecule type" value="Genomic_DNA"/>
</dbReference>
<organism evidence="5 6">
    <name type="scientific">Ochrobactrum teleogrylli</name>
    <dbReference type="NCBI Taxonomy" id="2479765"/>
    <lineage>
        <taxon>Bacteria</taxon>
        <taxon>Pseudomonadati</taxon>
        <taxon>Pseudomonadota</taxon>
        <taxon>Alphaproteobacteria</taxon>
        <taxon>Hyphomicrobiales</taxon>
        <taxon>Brucellaceae</taxon>
        <taxon>Brucella/Ochrobactrum group</taxon>
        <taxon>Ochrobactrum</taxon>
    </lineage>
</organism>
<dbReference type="PANTHER" id="PTHR30502:SF0">
    <property type="entry name" value="PHOSPHOENOLPYRUVATE CARBOXYLASE FAMILY PROTEIN"/>
    <property type="match status" value="1"/>
</dbReference>